<feature type="compositionally biased region" description="Polar residues" evidence="4">
    <location>
        <begin position="84"/>
        <end position="93"/>
    </location>
</feature>
<dbReference type="PANTHER" id="PTHR12681">
    <property type="entry name" value="ZINC FINGER-CONTAINING PROTEIN P48ZNF"/>
    <property type="match status" value="1"/>
</dbReference>
<sequence>MFYSICVWFKRAKITTSTPMTPELFMEWKKKKMAERDASLASLRAERANNDRMSGRELFLSDFILFVDDAEAYDKYQREEESNVTEQKANENSAGDGLSTAATSVRVMKLFPKMMMMMN</sequence>
<dbReference type="GO" id="GO:0003729">
    <property type="term" value="F:mRNA binding"/>
    <property type="evidence" value="ECO:0007669"/>
    <property type="project" value="TreeGrafter"/>
</dbReference>
<dbReference type="Pfam" id="PF16543">
    <property type="entry name" value="DFRP_C"/>
    <property type="match status" value="1"/>
</dbReference>
<dbReference type="InterPro" id="IPR032378">
    <property type="entry name" value="ZC3H15/TMA46_C"/>
</dbReference>
<dbReference type="GO" id="GO:0002181">
    <property type="term" value="P:cytoplasmic translation"/>
    <property type="evidence" value="ECO:0007669"/>
    <property type="project" value="TreeGrafter"/>
</dbReference>
<dbReference type="AlphaFoldDB" id="A0AAD9WZ39"/>
<feature type="domain" description="ZC3H15/TMA46 family C-terminal" evidence="5">
    <location>
        <begin position="10"/>
        <end position="85"/>
    </location>
</feature>
<evidence type="ECO:0000256" key="1">
    <source>
        <dbReference type="ARBA" id="ARBA00022723"/>
    </source>
</evidence>
<comment type="caution">
    <text evidence="6">The sequence shown here is derived from an EMBL/GenBank/DDBJ whole genome shotgun (WGS) entry which is preliminary data.</text>
</comment>
<evidence type="ECO:0000256" key="3">
    <source>
        <dbReference type="ARBA" id="ARBA00022833"/>
    </source>
</evidence>
<dbReference type="Gene3D" id="6.20.400.10">
    <property type="match status" value="1"/>
</dbReference>
<accession>A0AAD9WZ39</accession>
<name>A0AAD9WZ39_9ROSI</name>
<dbReference type="Proteomes" id="UP001280121">
    <property type="component" value="Unassembled WGS sequence"/>
</dbReference>
<gene>
    <name evidence="6" type="ORF">Ddye_015176</name>
</gene>
<dbReference type="PANTHER" id="PTHR12681:SF0">
    <property type="entry name" value="ZINC FINGER CCCH DOMAIN-CONTAINING PROTEIN 15"/>
    <property type="match status" value="1"/>
</dbReference>
<evidence type="ECO:0000259" key="5">
    <source>
        <dbReference type="Pfam" id="PF16543"/>
    </source>
</evidence>
<dbReference type="GO" id="GO:0005829">
    <property type="term" value="C:cytosol"/>
    <property type="evidence" value="ECO:0007669"/>
    <property type="project" value="TreeGrafter"/>
</dbReference>
<evidence type="ECO:0000313" key="6">
    <source>
        <dbReference type="EMBL" id="KAK2647687.1"/>
    </source>
</evidence>
<evidence type="ECO:0000256" key="4">
    <source>
        <dbReference type="SAM" id="MobiDB-lite"/>
    </source>
</evidence>
<evidence type="ECO:0000256" key="2">
    <source>
        <dbReference type="ARBA" id="ARBA00022771"/>
    </source>
</evidence>
<keyword evidence="3" id="KW-0862">Zinc</keyword>
<dbReference type="EMBL" id="JANJYI010000005">
    <property type="protein sequence ID" value="KAK2647687.1"/>
    <property type="molecule type" value="Genomic_DNA"/>
</dbReference>
<protein>
    <recommendedName>
        <fullName evidence="5">ZC3H15/TMA46 family C-terminal domain-containing protein</fullName>
    </recommendedName>
</protein>
<keyword evidence="2" id="KW-0863">Zinc-finger</keyword>
<reference evidence="6" key="1">
    <citation type="journal article" date="2023" name="Plant J.">
        <title>Genome sequences and population genomics provide insights into the demographic history, inbreeding, and mutation load of two 'living fossil' tree species of Dipteronia.</title>
        <authorList>
            <person name="Feng Y."/>
            <person name="Comes H.P."/>
            <person name="Chen J."/>
            <person name="Zhu S."/>
            <person name="Lu R."/>
            <person name="Zhang X."/>
            <person name="Li P."/>
            <person name="Qiu J."/>
            <person name="Olsen K.M."/>
            <person name="Qiu Y."/>
        </authorList>
    </citation>
    <scope>NUCLEOTIDE SEQUENCE</scope>
    <source>
        <strain evidence="6">KIB01</strain>
    </source>
</reference>
<keyword evidence="1" id="KW-0479">Metal-binding</keyword>
<dbReference type="GO" id="GO:0008270">
    <property type="term" value="F:zinc ion binding"/>
    <property type="evidence" value="ECO:0007669"/>
    <property type="project" value="UniProtKB-KW"/>
</dbReference>
<keyword evidence="7" id="KW-1185">Reference proteome</keyword>
<feature type="region of interest" description="Disordered" evidence="4">
    <location>
        <begin position="77"/>
        <end position="100"/>
    </location>
</feature>
<evidence type="ECO:0000313" key="7">
    <source>
        <dbReference type="Proteomes" id="UP001280121"/>
    </source>
</evidence>
<organism evidence="6 7">
    <name type="scientific">Dipteronia dyeriana</name>
    <dbReference type="NCBI Taxonomy" id="168575"/>
    <lineage>
        <taxon>Eukaryota</taxon>
        <taxon>Viridiplantae</taxon>
        <taxon>Streptophyta</taxon>
        <taxon>Embryophyta</taxon>
        <taxon>Tracheophyta</taxon>
        <taxon>Spermatophyta</taxon>
        <taxon>Magnoliopsida</taxon>
        <taxon>eudicotyledons</taxon>
        <taxon>Gunneridae</taxon>
        <taxon>Pentapetalae</taxon>
        <taxon>rosids</taxon>
        <taxon>malvids</taxon>
        <taxon>Sapindales</taxon>
        <taxon>Sapindaceae</taxon>
        <taxon>Hippocastanoideae</taxon>
        <taxon>Acereae</taxon>
        <taxon>Dipteronia</taxon>
    </lineage>
</organism>
<proteinExistence type="predicted"/>